<dbReference type="AlphaFoldDB" id="A0A249JZ58"/>
<sequence>MVSINSSVFNFPEIKRVLLLLEKKDRVKLFLVLVVNTFLAFLDLFGVALIGITSAILIRGLQGLTAGDQVSRFLELLNLDELPQRNILILLGTTAIFFFVLKTVLSVYFLRRTLRYMSIRNAQISSSLVSKMLNRPVEKIFNKSIQNQIYNVTGGVERLVGGAVTNLVVIASDVVLLLVIILGLMLVDPLTSVGTFFVFTGIAFLLYFLLHKRVSILNSKFAYESIYFNQKVSEGINSFRDLFIKGGREFYVNEIRKTKMKLAGYDAEIKFIPNISKYTIEISVILGIALIAGIQFYLFDSNRAIAVISVFLAASTRIAPAIIRLQQNIILVKSSLSAAQPTFELIDELNGIKELETTETLITTSHRDFAPRVNLKNLKFKYTDAINETIQDISLEISEGKFIAFVGPSGGGKSTLVDLVLGLLAPSSGSISISGLTPVDAIKKWPGSIGYVPQDVFIENSTVKENICLGFNPELVADDLIWQALEHADLSDFVRGLEGQLSYRISDSGKNLSGGQRQRLGIARALLTKPKIVIFDEATSALDAETENRVSESILKLTGECTVIFIAHRLSVVRSADMIYYIDKGRIVNQGTFDELRSINADFNNQANFMGI</sequence>
<keyword evidence="4 9" id="KW-0812">Transmembrane</keyword>
<dbReference type="Gene3D" id="1.20.1560.10">
    <property type="entry name" value="ABC transporter type 1, transmembrane domain"/>
    <property type="match status" value="1"/>
</dbReference>
<evidence type="ECO:0000256" key="7">
    <source>
        <dbReference type="ARBA" id="ARBA00022989"/>
    </source>
</evidence>
<organism evidence="12 13">
    <name type="scientific">Candidatus Nanopelagicus limnae</name>
    <dbReference type="NCBI Taxonomy" id="1884634"/>
    <lineage>
        <taxon>Bacteria</taxon>
        <taxon>Bacillati</taxon>
        <taxon>Actinomycetota</taxon>
        <taxon>Actinomycetes</taxon>
        <taxon>Candidatus Nanopelagicales</taxon>
        <taxon>Candidatus Nanopelagicaceae</taxon>
        <taxon>Candidatus Nanopelagicus</taxon>
    </lineage>
</organism>
<feature type="transmembrane region" description="Helical" evidence="9">
    <location>
        <begin position="87"/>
        <end position="110"/>
    </location>
</feature>
<dbReference type="SUPFAM" id="SSF52540">
    <property type="entry name" value="P-loop containing nucleoside triphosphate hydrolases"/>
    <property type="match status" value="1"/>
</dbReference>
<dbReference type="KEGG" id="abam:B1s21122_05805"/>
<dbReference type="InterPro" id="IPR003439">
    <property type="entry name" value="ABC_transporter-like_ATP-bd"/>
</dbReference>
<dbReference type="GO" id="GO:0005524">
    <property type="term" value="F:ATP binding"/>
    <property type="evidence" value="ECO:0007669"/>
    <property type="project" value="UniProtKB-KW"/>
</dbReference>
<dbReference type="SUPFAM" id="SSF90123">
    <property type="entry name" value="ABC transporter transmembrane region"/>
    <property type="match status" value="1"/>
</dbReference>
<dbReference type="InterPro" id="IPR011527">
    <property type="entry name" value="ABC1_TM_dom"/>
</dbReference>
<evidence type="ECO:0000256" key="6">
    <source>
        <dbReference type="ARBA" id="ARBA00022840"/>
    </source>
</evidence>
<name>A0A249JZ58_9ACTN</name>
<dbReference type="FunFam" id="3.40.50.300:FF:000854">
    <property type="entry name" value="Multidrug ABC transporter ATP-binding protein"/>
    <property type="match status" value="1"/>
</dbReference>
<dbReference type="OrthoDB" id="9806127at2"/>
<proteinExistence type="predicted"/>
<keyword evidence="5" id="KW-0547">Nucleotide-binding</keyword>
<dbReference type="InterPro" id="IPR003593">
    <property type="entry name" value="AAA+_ATPase"/>
</dbReference>
<dbReference type="PROSITE" id="PS00211">
    <property type="entry name" value="ABC_TRANSPORTER_1"/>
    <property type="match status" value="1"/>
</dbReference>
<dbReference type="PANTHER" id="PTHR24221">
    <property type="entry name" value="ATP-BINDING CASSETTE SUB-FAMILY B"/>
    <property type="match status" value="1"/>
</dbReference>
<evidence type="ECO:0000256" key="5">
    <source>
        <dbReference type="ARBA" id="ARBA00022741"/>
    </source>
</evidence>
<evidence type="ECO:0000256" key="1">
    <source>
        <dbReference type="ARBA" id="ARBA00004651"/>
    </source>
</evidence>
<dbReference type="RefSeq" id="WP_095681127.1">
    <property type="nucleotide sequence ID" value="NZ_CP016768.2"/>
</dbReference>
<protein>
    <submittedName>
        <fullName evidence="12">ABC-type multidrug transport system, ATPase and permease component</fullName>
    </submittedName>
</protein>
<dbReference type="InterPro" id="IPR017871">
    <property type="entry name" value="ABC_transporter-like_CS"/>
</dbReference>
<feature type="transmembrane region" description="Helical" evidence="9">
    <location>
        <begin position="29"/>
        <end position="58"/>
    </location>
</feature>
<dbReference type="GO" id="GO:0016887">
    <property type="term" value="F:ATP hydrolysis activity"/>
    <property type="evidence" value="ECO:0007669"/>
    <property type="project" value="InterPro"/>
</dbReference>
<dbReference type="Pfam" id="PF00005">
    <property type="entry name" value="ABC_tran"/>
    <property type="match status" value="1"/>
</dbReference>
<feature type="transmembrane region" description="Helical" evidence="9">
    <location>
        <begin position="193"/>
        <end position="210"/>
    </location>
</feature>
<evidence type="ECO:0000259" key="10">
    <source>
        <dbReference type="PROSITE" id="PS50893"/>
    </source>
</evidence>
<keyword evidence="3" id="KW-1003">Cell membrane</keyword>
<dbReference type="SMART" id="SM00382">
    <property type="entry name" value="AAA"/>
    <property type="match status" value="1"/>
</dbReference>
<feature type="domain" description="ABC transporter" evidence="10">
    <location>
        <begin position="373"/>
        <end position="609"/>
    </location>
</feature>
<feature type="transmembrane region" description="Helical" evidence="9">
    <location>
        <begin position="167"/>
        <end position="187"/>
    </location>
</feature>
<keyword evidence="13" id="KW-1185">Reference proteome</keyword>
<dbReference type="PROSITE" id="PS50893">
    <property type="entry name" value="ABC_TRANSPORTER_2"/>
    <property type="match status" value="1"/>
</dbReference>
<evidence type="ECO:0000256" key="9">
    <source>
        <dbReference type="SAM" id="Phobius"/>
    </source>
</evidence>
<dbReference type="InterPro" id="IPR036640">
    <property type="entry name" value="ABC1_TM_sf"/>
</dbReference>
<dbReference type="EMBL" id="CP016768">
    <property type="protein sequence ID" value="ASY09823.1"/>
    <property type="molecule type" value="Genomic_DNA"/>
</dbReference>
<dbReference type="PANTHER" id="PTHR24221:SF654">
    <property type="entry name" value="ATP-BINDING CASSETTE SUB-FAMILY B MEMBER 6"/>
    <property type="match status" value="1"/>
</dbReference>
<dbReference type="InterPro" id="IPR039421">
    <property type="entry name" value="Type_1_exporter"/>
</dbReference>
<keyword evidence="6" id="KW-0067">ATP-binding</keyword>
<reference evidence="13" key="1">
    <citation type="submission" date="2016-10" db="EMBL/GenBank/DDBJ databases">
        <title>High microdiversification within the ubiquitous acI lineage of Actinobacteria.</title>
        <authorList>
            <person name="Neuenschwander S.M."/>
            <person name="Salcher M."/>
            <person name="Ghai R."/>
            <person name="Pernthaler J."/>
        </authorList>
    </citation>
    <scope>NUCLEOTIDE SEQUENCE [LARGE SCALE GENOMIC DNA]</scope>
</reference>
<gene>
    <name evidence="12" type="ORF">B1s21122_05805</name>
</gene>
<evidence type="ECO:0000256" key="8">
    <source>
        <dbReference type="ARBA" id="ARBA00023136"/>
    </source>
</evidence>
<dbReference type="InterPro" id="IPR027417">
    <property type="entry name" value="P-loop_NTPase"/>
</dbReference>
<keyword evidence="2" id="KW-0813">Transport</keyword>
<feature type="domain" description="ABC transmembrane type-1" evidence="11">
    <location>
        <begin position="30"/>
        <end position="334"/>
    </location>
</feature>
<dbReference type="Proteomes" id="UP000217153">
    <property type="component" value="Chromosome"/>
</dbReference>
<comment type="subcellular location">
    <subcellularLocation>
        <location evidence="1">Cell membrane</location>
        <topology evidence="1">Multi-pass membrane protein</topology>
    </subcellularLocation>
</comment>
<evidence type="ECO:0000256" key="4">
    <source>
        <dbReference type="ARBA" id="ARBA00022692"/>
    </source>
</evidence>
<feature type="transmembrane region" description="Helical" evidence="9">
    <location>
        <begin position="278"/>
        <end position="298"/>
    </location>
</feature>
<dbReference type="PROSITE" id="PS50929">
    <property type="entry name" value="ABC_TM1F"/>
    <property type="match status" value="1"/>
</dbReference>
<evidence type="ECO:0000259" key="11">
    <source>
        <dbReference type="PROSITE" id="PS50929"/>
    </source>
</evidence>
<accession>A0A249JZ58</accession>
<keyword evidence="8 9" id="KW-0472">Membrane</keyword>
<dbReference type="GO" id="GO:0005886">
    <property type="term" value="C:plasma membrane"/>
    <property type="evidence" value="ECO:0007669"/>
    <property type="project" value="UniProtKB-SubCell"/>
</dbReference>
<evidence type="ECO:0000256" key="3">
    <source>
        <dbReference type="ARBA" id="ARBA00022475"/>
    </source>
</evidence>
<dbReference type="Gene3D" id="3.40.50.300">
    <property type="entry name" value="P-loop containing nucleotide triphosphate hydrolases"/>
    <property type="match status" value="1"/>
</dbReference>
<dbReference type="GO" id="GO:0140359">
    <property type="term" value="F:ABC-type transporter activity"/>
    <property type="evidence" value="ECO:0007669"/>
    <property type="project" value="InterPro"/>
</dbReference>
<evidence type="ECO:0000313" key="13">
    <source>
        <dbReference type="Proteomes" id="UP000217153"/>
    </source>
</evidence>
<evidence type="ECO:0000313" key="12">
    <source>
        <dbReference type="EMBL" id="ASY09823.1"/>
    </source>
</evidence>
<keyword evidence="7 9" id="KW-1133">Transmembrane helix</keyword>
<evidence type="ECO:0000256" key="2">
    <source>
        <dbReference type="ARBA" id="ARBA00022448"/>
    </source>
</evidence>